<reference evidence="1 2" key="2">
    <citation type="submission" date="2018-11" db="EMBL/GenBank/DDBJ databases">
        <authorList>
            <consortium name="Pathogen Informatics"/>
        </authorList>
    </citation>
    <scope>NUCLEOTIDE SEQUENCE [LARGE SCALE GENOMIC DNA]</scope>
</reference>
<name>A0A183DS75_9BILA</name>
<reference evidence="3" key="1">
    <citation type="submission" date="2016-06" db="UniProtKB">
        <authorList>
            <consortium name="WormBaseParasite"/>
        </authorList>
    </citation>
    <scope>IDENTIFICATION</scope>
</reference>
<proteinExistence type="predicted"/>
<accession>A0A183DS75</accession>
<organism evidence="3">
    <name type="scientific">Gongylonema pulchrum</name>
    <dbReference type="NCBI Taxonomy" id="637853"/>
    <lineage>
        <taxon>Eukaryota</taxon>
        <taxon>Metazoa</taxon>
        <taxon>Ecdysozoa</taxon>
        <taxon>Nematoda</taxon>
        <taxon>Chromadorea</taxon>
        <taxon>Rhabditida</taxon>
        <taxon>Spirurina</taxon>
        <taxon>Spiruromorpha</taxon>
        <taxon>Spiruroidea</taxon>
        <taxon>Gongylonematidae</taxon>
        <taxon>Gongylonema</taxon>
    </lineage>
</organism>
<dbReference type="WBParaSite" id="GPUH_0001158001-mRNA-1">
    <property type="protein sequence ID" value="GPUH_0001158001-mRNA-1"/>
    <property type="gene ID" value="GPUH_0001158001"/>
</dbReference>
<sequence>MHIRGWLPDADEVAGMELIKMAAERGFPAARFQHAVTLLRNSRYADAEVYLQGAERNKEYKQEMLKWLEISDTPNEVRAMVSRLLDKKQFIVQKNI</sequence>
<evidence type="ECO:0000313" key="3">
    <source>
        <dbReference type="WBParaSite" id="GPUH_0001158001-mRNA-1"/>
    </source>
</evidence>
<dbReference type="AlphaFoldDB" id="A0A183DS75"/>
<dbReference type="EMBL" id="UYRT01078640">
    <property type="protein sequence ID" value="VDN18949.1"/>
    <property type="molecule type" value="Genomic_DNA"/>
</dbReference>
<evidence type="ECO:0000313" key="1">
    <source>
        <dbReference type="EMBL" id="VDN18949.1"/>
    </source>
</evidence>
<gene>
    <name evidence="1" type="ORF">GPUH_LOCUS11566</name>
</gene>
<evidence type="ECO:0000313" key="2">
    <source>
        <dbReference type="Proteomes" id="UP000271098"/>
    </source>
</evidence>
<dbReference type="Proteomes" id="UP000271098">
    <property type="component" value="Unassembled WGS sequence"/>
</dbReference>
<keyword evidence="2" id="KW-1185">Reference proteome</keyword>
<protein>
    <submittedName>
        <fullName evidence="3">Sel1 repeat family protein</fullName>
    </submittedName>
</protein>